<dbReference type="RefSeq" id="WP_097030830.1">
    <property type="nucleotide sequence ID" value="NZ_OAOQ01000010.1"/>
</dbReference>
<evidence type="ECO:0000256" key="2">
    <source>
        <dbReference type="SAM" id="SignalP"/>
    </source>
</evidence>
<protein>
    <submittedName>
        <fullName evidence="3">Uncharacterized protein</fullName>
    </submittedName>
</protein>
<keyword evidence="2" id="KW-0732">Signal</keyword>
<feature type="chain" id="PRO_5012673446" evidence="2">
    <location>
        <begin position="23"/>
        <end position="531"/>
    </location>
</feature>
<dbReference type="Proteomes" id="UP000219467">
    <property type="component" value="Unassembled WGS sequence"/>
</dbReference>
<dbReference type="EMBL" id="OAOQ01000010">
    <property type="protein sequence ID" value="SNX71590.1"/>
    <property type="molecule type" value="Genomic_DNA"/>
</dbReference>
<gene>
    <name evidence="3" type="ORF">SAMN05878503_11042</name>
</gene>
<accession>A0A285CVJ8</accession>
<evidence type="ECO:0000256" key="1">
    <source>
        <dbReference type="SAM" id="MobiDB-lite"/>
    </source>
</evidence>
<evidence type="ECO:0000313" key="3">
    <source>
        <dbReference type="EMBL" id="SNX71590.1"/>
    </source>
</evidence>
<proteinExistence type="predicted"/>
<feature type="region of interest" description="Disordered" evidence="1">
    <location>
        <begin position="486"/>
        <end position="511"/>
    </location>
</feature>
<organism evidence="3 4">
    <name type="scientific">Cereibacter ovatus</name>
    <dbReference type="NCBI Taxonomy" id="439529"/>
    <lineage>
        <taxon>Bacteria</taxon>
        <taxon>Pseudomonadati</taxon>
        <taxon>Pseudomonadota</taxon>
        <taxon>Alphaproteobacteria</taxon>
        <taxon>Rhodobacterales</taxon>
        <taxon>Paracoccaceae</taxon>
        <taxon>Cereibacter</taxon>
    </lineage>
</organism>
<keyword evidence="4" id="KW-1185">Reference proteome</keyword>
<reference evidence="4" key="1">
    <citation type="submission" date="2017-08" db="EMBL/GenBank/DDBJ databases">
        <authorList>
            <person name="Varghese N."/>
            <person name="Submissions S."/>
        </authorList>
    </citation>
    <scope>NUCLEOTIDE SEQUENCE [LARGE SCALE GENOMIC DNA]</scope>
    <source>
        <strain evidence="4">JA234</strain>
    </source>
</reference>
<dbReference type="OrthoDB" id="175605at2"/>
<evidence type="ECO:0000313" key="4">
    <source>
        <dbReference type="Proteomes" id="UP000219467"/>
    </source>
</evidence>
<dbReference type="AlphaFoldDB" id="A0A285CVJ8"/>
<sequence>MQRRRFLLVTLAGLGPAVRAWAKAVAPVSPILHLRRAMFQGDPATGVLGLPAAALPGPDGIARPVIAAEDTTPEAALLRRLFAAGQAAGLSGVLYDNRDRGHSALRPDRFPQMTRIVYGPDLTDLGYGLAGALRFPAITLGNSSTAYTRRPNWRSLPRLAMTAPGGPARTAADYAAGALYVYPEHRDHDGADLFPANWAYTTTSQGSSGSDQPFLRALAMILAAFPAETQARMVALGLVGSTVQMVLRRAQQGLRGNAAYLSGAAHPSAFAAAALNPAAQVALAASLGPEAIPPAVLLRVVEEDFLPAAGLLAASERLFDTPGAIARIWRDMAGRRQMVISAAATMSPAGRPLAFRWVLLRGDPSAVTITPLDAAGRRARISFGWQSPRPAPAGFGTTAPGPVSGRIDVGVFAEAGGPLSAPAFVSVMLPPELRQYEPGPDGVPRLARVDYDAEGRGVAYDPVLFWWAPWRDRFRHDPAGRLLGWTREGTRPGDPSALGDHAADGTRGGRPVRYALRPAVDGQGPMMTTQD</sequence>
<feature type="signal peptide" evidence="2">
    <location>
        <begin position="1"/>
        <end position="22"/>
    </location>
</feature>
<name>A0A285CVJ8_9RHOB</name>